<dbReference type="GO" id="GO:0016020">
    <property type="term" value="C:membrane"/>
    <property type="evidence" value="ECO:0007669"/>
    <property type="project" value="UniProtKB-SubCell"/>
</dbReference>
<dbReference type="GO" id="GO:0004930">
    <property type="term" value="F:G protein-coupled receptor activity"/>
    <property type="evidence" value="ECO:0007669"/>
    <property type="project" value="UniProtKB-KW"/>
</dbReference>
<evidence type="ECO:0000256" key="6">
    <source>
        <dbReference type="ARBA" id="ARBA00023040"/>
    </source>
</evidence>
<keyword evidence="6" id="KW-0675">Receptor</keyword>
<feature type="transmembrane region" description="Helical" evidence="9">
    <location>
        <begin position="414"/>
        <end position="433"/>
    </location>
</feature>
<evidence type="ECO:0000256" key="7">
    <source>
        <dbReference type="ARBA" id="ARBA00023136"/>
    </source>
</evidence>
<evidence type="ECO:0000313" key="11">
    <source>
        <dbReference type="EMBL" id="KAK7024284.1"/>
    </source>
</evidence>
<dbReference type="InterPro" id="IPR036272">
    <property type="entry name" value="Methuselah_N_sf"/>
</dbReference>
<dbReference type="PANTHER" id="PTHR46953:SF1">
    <property type="entry name" value="G-PROTEIN COUPLED RECEPTOR MTH-LIKE 1-RELATED"/>
    <property type="match status" value="1"/>
</dbReference>
<evidence type="ECO:0000256" key="3">
    <source>
        <dbReference type="ARBA" id="ARBA00022692"/>
    </source>
</evidence>
<dbReference type="CDD" id="cd15039">
    <property type="entry name" value="7tmB3_Methuselah-like"/>
    <property type="match status" value="1"/>
</dbReference>
<feature type="compositionally biased region" description="Polar residues" evidence="8">
    <location>
        <begin position="603"/>
        <end position="612"/>
    </location>
</feature>
<feature type="transmembrane region" description="Helical" evidence="9">
    <location>
        <begin position="366"/>
        <end position="386"/>
    </location>
</feature>
<name>A0AAN8ZPF1_HALRR</name>
<comment type="similarity">
    <text evidence="2">Belongs to the G-protein coupled receptor 2 family. Mth subfamily.</text>
</comment>
<gene>
    <name evidence="11" type="ORF">SK128_025584</name>
</gene>
<evidence type="ECO:0000256" key="1">
    <source>
        <dbReference type="ARBA" id="ARBA00004141"/>
    </source>
</evidence>
<dbReference type="Pfam" id="PF06652">
    <property type="entry name" value="Methuselah_N"/>
    <property type="match status" value="1"/>
</dbReference>
<keyword evidence="5 9" id="KW-1133">Transmembrane helix</keyword>
<protein>
    <recommendedName>
        <fullName evidence="10">G-protein coupled receptors family 2 profile 2 domain-containing protein</fullName>
    </recommendedName>
</protein>
<evidence type="ECO:0000256" key="8">
    <source>
        <dbReference type="SAM" id="MobiDB-lite"/>
    </source>
</evidence>
<dbReference type="InterPro" id="IPR000832">
    <property type="entry name" value="GPCR_2_secretin-like"/>
</dbReference>
<feature type="transmembrane region" description="Helical" evidence="9">
    <location>
        <begin position="331"/>
        <end position="351"/>
    </location>
</feature>
<dbReference type="Gene3D" id="1.20.1070.10">
    <property type="entry name" value="Rhodopsin 7-helix transmembrane proteins"/>
    <property type="match status" value="1"/>
</dbReference>
<keyword evidence="6" id="KW-0297">G-protein coupled receptor</keyword>
<evidence type="ECO:0000256" key="9">
    <source>
        <dbReference type="SAM" id="Phobius"/>
    </source>
</evidence>
<dbReference type="InterPro" id="IPR023311">
    <property type="entry name" value="Methusela_ecto_dom_2"/>
</dbReference>
<evidence type="ECO:0000256" key="5">
    <source>
        <dbReference type="ARBA" id="ARBA00022989"/>
    </source>
</evidence>
<dbReference type="EMBL" id="JAXCGZ010022782">
    <property type="protein sequence ID" value="KAK7024284.1"/>
    <property type="molecule type" value="Genomic_DNA"/>
</dbReference>
<dbReference type="Pfam" id="PF00002">
    <property type="entry name" value="7tm_2"/>
    <property type="match status" value="1"/>
</dbReference>
<evidence type="ECO:0000313" key="12">
    <source>
        <dbReference type="Proteomes" id="UP001381693"/>
    </source>
</evidence>
<feature type="region of interest" description="Disordered" evidence="8">
    <location>
        <begin position="603"/>
        <end position="643"/>
    </location>
</feature>
<dbReference type="PROSITE" id="PS50261">
    <property type="entry name" value="G_PROTEIN_RECEP_F2_4"/>
    <property type="match status" value="1"/>
</dbReference>
<keyword evidence="7 9" id="KW-0472">Membrane</keyword>
<dbReference type="InterPro" id="IPR052808">
    <property type="entry name" value="GPCR_Mth-like"/>
</dbReference>
<reference evidence="11 12" key="1">
    <citation type="submission" date="2023-11" db="EMBL/GenBank/DDBJ databases">
        <title>Halocaridina rubra genome assembly.</title>
        <authorList>
            <person name="Smith C."/>
        </authorList>
    </citation>
    <scope>NUCLEOTIDE SEQUENCE [LARGE SCALE GENOMIC DNA]</scope>
    <source>
        <strain evidence="11">EP-1</strain>
        <tissue evidence="11">Whole</tissue>
    </source>
</reference>
<evidence type="ECO:0000259" key="10">
    <source>
        <dbReference type="PROSITE" id="PS50261"/>
    </source>
</evidence>
<dbReference type="Gene3D" id="2.170.180.11">
    <property type="entry name" value="Methuselah ectodomain, domain 2"/>
    <property type="match status" value="1"/>
</dbReference>
<feature type="transmembrane region" description="Helical" evidence="9">
    <location>
        <begin position="462"/>
        <end position="495"/>
    </location>
</feature>
<organism evidence="11 12">
    <name type="scientific">Halocaridina rubra</name>
    <name type="common">Hawaiian red shrimp</name>
    <dbReference type="NCBI Taxonomy" id="373956"/>
    <lineage>
        <taxon>Eukaryota</taxon>
        <taxon>Metazoa</taxon>
        <taxon>Ecdysozoa</taxon>
        <taxon>Arthropoda</taxon>
        <taxon>Crustacea</taxon>
        <taxon>Multicrustacea</taxon>
        <taxon>Malacostraca</taxon>
        <taxon>Eumalacostraca</taxon>
        <taxon>Eucarida</taxon>
        <taxon>Decapoda</taxon>
        <taxon>Pleocyemata</taxon>
        <taxon>Caridea</taxon>
        <taxon>Atyoidea</taxon>
        <taxon>Atyidae</taxon>
        <taxon>Halocaridina</taxon>
    </lineage>
</organism>
<dbReference type="PANTHER" id="PTHR46953">
    <property type="entry name" value="G-PROTEIN COUPLED RECEPTOR MTH-LIKE 1-RELATED"/>
    <property type="match status" value="1"/>
</dbReference>
<keyword evidence="4" id="KW-0732">Signal</keyword>
<feature type="transmembrane region" description="Helical" evidence="9">
    <location>
        <begin position="542"/>
        <end position="563"/>
    </location>
</feature>
<comment type="caution">
    <text evidence="11">The sequence shown here is derived from an EMBL/GenBank/DDBJ whole genome shotgun (WGS) entry which is preliminary data.</text>
</comment>
<dbReference type="SUPFAM" id="SSF63877">
    <property type="entry name" value="Methuselah ectodomain"/>
    <property type="match status" value="1"/>
</dbReference>
<keyword evidence="6" id="KW-0807">Transducer</keyword>
<feature type="transmembrane region" description="Helical" evidence="9">
    <location>
        <begin position="516"/>
        <end position="536"/>
    </location>
</feature>
<dbReference type="InterPro" id="IPR010596">
    <property type="entry name" value="Methuselah_N_dom"/>
</dbReference>
<dbReference type="Proteomes" id="UP001381693">
    <property type="component" value="Unassembled WGS sequence"/>
</dbReference>
<evidence type="ECO:0000256" key="4">
    <source>
        <dbReference type="ARBA" id="ARBA00022729"/>
    </source>
</evidence>
<dbReference type="AlphaFoldDB" id="A0AAN8ZPF1"/>
<feature type="domain" description="G-protein coupled receptors family 2 profile 2" evidence="10">
    <location>
        <begin position="295"/>
        <end position="564"/>
    </location>
</feature>
<keyword evidence="3 9" id="KW-0812">Transmembrane</keyword>
<feature type="transmembrane region" description="Helical" evidence="9">
    <location>
        <begin position="296"/>
        <end position="319"/>
    </location>
</feature>
<accession>A0AAN8ZPF1</accession>
<comment type="subcellular location">
    <subcellularLocation>
        <location evidence="1">Membrane</location>
        <topology evidence="1">Multi-pass membrane protein</topology>
    </subcellularLocation>
</comment>
<keyword evidence="12" id="KW-1185">Reference proteome</keyword>
<dbReference type="InterPro" id="IPR017981">
    <property type="entry name" value="GPCR_2-like_7TM"/>
</dbReference>
<proteinExistence type="inferred from homology"/>
<sequence length="643" mass="72202">MTRRRSSVVPVTTIICGFSEFERAFVLSLVLLLSKSNLTLSQENTTQVSPYSLSGKLCCPRDHFWDADAGKCFHQDGSVFHPDDIPLITSSNITWSYQPLKCISGYSQRVYSLESTLGLNTSALTETEDGIVLEYQEILNARSQNYCVGALPNRNTFGVVCRPNASQICDKATCVQRCCGKGGIFNFNSFSCEFTHIDSPLKFQSVSGVEVSQPLDLHVIIQFPDCQSVTLVNVSNPEMEFYLLPDGILYLPATDTTYYENKFCVENMLFQGSDVPVTAAFVCSEPGLPVGPTPTIYAYSSGVILSAVFLLVTIIFHIFIPKLRDMQGLCLLSHVISLFVADLALVVGYLFSGDIHHHHCVINGFILQYSLMAAFFWLNVMCYDIWRVIRATVNIIPLTGILANDSKRFKFYSLYAWGWPFVVSLITILLHYVPQAQEMTRLTPGFGVVNCWFHGDLERFLLFYGPIAVLFVGNIVLLCHTTAMLYQAGAAFLFIKRKMVPFSSCNRGHLDAFWHRFSLFMLMALCWITEILSWKIKPEEIWYLTDYLNTLQGFFVFVIFISYKKKADLVKELLLKCLQGVTDAGRKLSRSEDTGVAFYASKSTSSTYGTQDDQTKQKTPVEPGDTDTSASSTNQDRDIVQVN</sequence>
<dbReference type="GO" id="GO:0007166">
    <property type="term" value="P:cell surface receptor signaling pathway"/>
    <property type="evidence" value="ECO:0007669"/>
    <property type="project" value="InterPro"/>
</dbReference>
<evidence type="ECO:0000256" key="2">
    <source>
        <dbReference type="ARBA" id="ARBA00008979"/>
    </source>
</evidence>